<feature type="compositionally biased region" description="Low complexity" evidence="6">
    <location>
        <begin position="23"/>
        <end position="33"/>
    </location>
</feature>
<evidence type="ECO:0000256" key="4">
    <source>
        <dbReference type="ARBA" id="ARBA00023242"/>
    </source>
</evidence>
<dbReference type="InterPro" id="IPR005202">
    <property type="entry name" value="TF_GRAS"/>
</dbReference>
<evidence type="ECO:0000256" key="3">
    <source>
        <dbReference type="ARBA" id="ARBA00023163"/>
    </source>
</evidence>
<organism evidence="7 8">
    <name type="scientific">Canavalia gladiata</name>
    <name type="common">Sword bean</name>
    <name type="synonym">Dolichos gladiatus</name>
    <dbReference type="NCBI Taxonomy" id="3824"/>
    <lineage>
        <taxon>Eukaryota</taxon>
        <taxon>Viridiplantae</taxon>
        <taxon>Streptophyta</taxon>
        <taxon>Embryophyta</taxon>
        <taxon>Tracheophyta</taxon>
        <taxon>Spermatophyta</taxon>
        <taxon>Magnoliopsida</taxon>
        <taxon>eudicotyledons</taxon>
        <taxon>Gunneridae</taxon>
        <taxon>Pentapetalae</taxon>
        <taxon>rosids</taxon>
        <taxon>fabids</taxon>
        <taxon>Fabales</taxon>
        <taxon>Fabaceae</taxon>
        <taxon>Papilionoideae</taxon>
        <taxon>50 kb inversion clade</taxon>
        <taxon>NPAAA clade</taxon>
        <taxon>indigoferoid/millettioid clade</taxon>
        <taxon>Phaseoleae</taxon>
        <taxon>Canavalia</taxon>
    </lineage>
</organism>
<gene>
    <name evidence="7" type="ORF">VNO77_25158</name>
</gene>
<keyword evidence="4" id="KW-0539">Nucleus</keyword>
<keyword evidence="8" id="KW-1185">Reference proteome</keyword>
<keyword evidence="2" id="KW-0805">Transcription regulation</keyword>
<comment type="caution">
    <text evidence="5">Lacks conserved residue(s) required for the propagation of feature annotation.</text>
</comment>
<accession>A0AAN9QD81</accession>
<dbReference type="Pfam" id="PF03514">
    <property type="entry name" value="GRAS"/>
    <property type="match status" value="1"/>
</dbReference>
<name>A0AAN9QD81_CANGL</name>
<dbReference type="GO" id="GO:0005634">
    <property type="term" value="C:nucleus"/>
    <property type="evidence" value="ECO:0007669"/>
    <property type="project" value="UniProtKB-SubCell"/>
</dbReference>
<proteinExistence type="inferred from homology"/>
<sequence>MDTLFRLVSFQQQQQQPDPSLNSTTSRTSSSSRSSRHNYHYYSQQEDEECFNFYMDEEDLSSSSSRHYYPYQPHHHHHVSTTTTPTTTTTTTTTTTATDYSSFSPTPVPDFNFEFSANWSHNLLLETARAIADNNSSRLHHLLWMLNELSSPYGDTDQKLAAYFLQAVFSRVTDAGDRTYRTLASASEKTCSFESTRKTVLKFQEVSPWTTFGHVASNGAILEALEGHPKLHIIDISNTYCTQWPTLLEALATRTDETPHLRLTTVVTKRAGNSVQRVMKEIGTRMEKFARLMGVPFKFNVIHHAGDLSELNFSKLDIKDDEALAVNCVNALHSVSAVGNNRDALISSFHGLQPRIVTVVEEEADLDVGLDGYEFVKGFEECLRWFRVYFEALDESFARTSNERLMLERAAGRAMVDLVACSPVDSVERRETAARWTMRMHGGGLNAVPFNEEVCDDVRALLRRYKEGWSMAQCSDAGIFLSWKEQPVVWASAWRP</sequence>
<feature type="compositionally biased region" description="Low complexity" evidence="6">
    <location>
        <begin position="80"/>
        <end position="93"/>
    </location>
</feature>
<evidence type="ECO:0000256" key="6">
    <source>
        <dbReference type="SAM" id="MobiDB-lite"/>
    </source>
</evidence>
<evidence type="ECO:0000256" key="5">
    <source>
        <dbReference type="PROSITE-ProRule" id="PRU01191"/>
    </source>
</evidence>
<evidence type="ECO:0000256" key="1">
    <source>
        <dbReference type="ARBA" id="ARBA00004123"/>
    </source>
</evidence>
<dbReference type="EMBL" id="JAYMYQ010000005">
    <property type="protein sequence ID" value="KAK7330951.1"/>
    <property type="molecule type" value="Genomic_DNA"/>
</dbReference>
<feature type="region of interest" description="Disordered" evidence="6">
    <location>
        <begin position="7"/>
        <end position="38"/>
    </location>
</feature>
<evidence type="ECO:0008006" key="9">
    <source>
        <dbReference type="Google" id="ProtNLM"/>
    </source>
</evidence>
<feature type="region of interest" description="SAW" evidence="5">
    <location>
        <begin position="420"/>
        <end position="495"/>
    </location>
</feature>
<dbReference type="PROSITE" id="PS50985">
    <property type="entry name" value="GRAS"/>
    <property type="match status" value="1"/>
</dbReference>
<comment type="subcellular location">
    <subcellularLocation>
        <location evidence="1">Nucleus</location>
    </subcellularLocation>
</comment>
<protein>
    <recommendedName>
        <fullName evidence="9">Protein SHORT-ROOT</fullName>
    </recommendedName>
</protein>
<dbReference type="AlphaFoldDB" id="A0AAN9QD81"/>
<feature type="region of interest" description="Disordered" evidence="6">
    <location>
        <begin position="64"/>
        <end position="93"/>
    </location>
</feature>
<dbReference type="Proteomes" id="UP001367508">
    <property type="component" value="Unassembled WGS sequence"/>
</dbReference>
<evidence type="ECO:0000313" key="7">
    <source>
        <dbReference type="EMBL" id="KAK7330951.1"/>
    </source>
</evidence>
<evidence type="ECO:0000256" key="2">
    <source>
        <dbReference type="ARBA" id="ARBA00023015"/>
    </source>
</evidence>
<keyword evidence="3" id="KW-0804">Transcription</keyword>
<dbReference type="PANTHER" id="PTHR31636">
    <property type="entry name" value="OSJNBA0084A10.13 PROTEIN-RELATED"/>
    <property type="match status" value="1"/>
</dbReference>
<feature type="short sequence motif" description="VHIID" evidence="5">
    <location>
        <begin position="231"/>
        <end position="235"/>
    </location>
</feature>
<evidence type="ECO:0000313" key="8">
    <source>
        <dbReference type="Proteomes" id="UP001367508"/>
    </source>
</evidence>
<comment type="caution">
    <text evidence="7">The sequence shown here is derived from an EMBL/GenBank/DDBJ whole genome shotgun (WGS) entry which is preliminary data.</text>
</comment>
<reference evidence="7 8" key="1">
    <citation type="submission" date="2024-01" db="EMBL/GenBank/DDBJ databases">
        <title>The genomes of 5 underutilized Papilionoideae crops provide insights into root nodulation and disease resistanc.</title>
        <authorList>
            <person name="Jiang F."/>
        </authorList>
    </citation>
    <scope>NUCLEOTIDE SEQUENCE [LARGE SCALE GENOMIC DNA]</scope>
    <source>
        <strain evidence="7">LVBAO_FW01</strain>
        <tissue evidence="7">Leaves</tissue>
    </source>
</reference>
<feature type="region of interest" description="VHIID" evidence="5">
    <location>
        <begin position="200"/>
        <end position="265"/>
    </location>
</feature>
<comment type="similarity">
    <text evidence="5">Belongs to the GRAS family.</text>
</comment>